<dbReference type="Gene3D" id="3.40.309.10">
    <property type="entry name" value="Aldehyde Dehydrogenase, Chain A, domain 2"/>
    <property type="match status" value="1"/>
</dbReference>
<dbReference type="InterPro" id="IPR016162">
    <property type="entry name" value="Ald_DH_N"/>
</dbReference>
<dbReference type="FunFam" id="3.40.309.10:FF:000012">
    <property type="entry name" value="Betaine aldehyde dehydrogenase"/>
    <property type="match status" value="1"/>
</dbReference>
<dbReference type="AlphaFoldDB" id="I3TWG4"/>
<feature type="active site" evidence="3">
    <location>
        <position position="271"/>
    </location>
</feature>
<dbReference type="InterPro" id="IPR015590">
    <property type="entry name" value="Aldehyde_DH_dom"/>
</dbReference>
<comment type="similarity">
    <text evidence="1 4">Belongs to the aldehyde dehydrogenase family.</text>
</comment>
<dbReference type="Proteomes" id="UP000005258">
    <property type="component" value="Plasmid pTM3"/>
</dbReference>
<proteinExistence type="inferred from homology"/>
<keyword evidence="7" id="KW-1185">Reference proteome</keyword>
<evidence type="ECO:0000259" key="5">
    <source>
        <dbReference type="Pfam" id="PF00171"/>
    </source>
</evidence>
<dbReference type="SUPFAM" id="SSF53720">
    <property type="entry name" value="ALDH-like"/>
    <property type="match status" value="1"/>
</dbReference>
<evidence type="ECO:0000313" key="6">
    <source>
        <dbReference type="EMBL" id="AFK57102.1"/>
    </source>
</evidence>
<keyword evidence="2 4" id="KW-0560">Oxidoreductase</keyword>
<dbReference type="KEGG" id="tmo:TMO_c0492"/>
<dbReference type="PROSITE" id="PS00687">
    <property type="entry name" value="ALDEHYDE_DEHYDR_GLU"/>
    <property type="match status" value="1"/>
</dbReference>
<organism evidence="6 7">
    <name type="scientific">Tistrella mobilis (strain KA081020-065)</name>
    <dbReference type="NCBI Taxonomy" id="1110502"/>
    <lineage>
        <taxon>Bacteria</taxon>
        <taxon>Pseudomonadati</taxon>
        <taxon>Pseudomonadota</taxon>
        <taxon>Alphaproteobacteria</taxon>
        <taxon>Geminicoccales</taxon>
        <taxon>Geminicoccaceae</taxon>
        <taxon>Tistrella</taxon>
    </lineage>
</organism>
<dbReference type="RefSeq" id="WP_014748091.1">
    <property type="nucleotide sequence ID" value="NC_017958.1"/>
</dbReference>
<evidence type="ECO:0000256" key="2">
    <source>
        <dbReference type="ARBA" id="ARBA00023002"/>
    </source>
</evidence>
<dbReference type="InterPro" id="IPR029510">
    <property type="entry name" value="Ald_DH_CS_GLU"/>
</dbReference>
<dbReference type="FunFam" id="3.40.605.10:FF:000007">
    <property type="entry name" value="NAD/NADP-dependent betaine aldehyde dehydrogenase"/>
    <property type="match status" value="1"/>
</dbReference>
<dbReference type="InterPro" id="IPR016161">
    <property type="entry name" value="Ald_DH/histidinol_DH"/>
</dbReference>
<dbReference type="InterPro" id="IPR016163">
    <property type="entry name" value="Ald_DH_C"/>
</dbReference>
<dbReference type="Gene3D" id="3.40.605.10">
    <property type="entry name" value="Aldehyde Dehydrogenase, Chain A, domain 1"/>
    <property type="match status" value="1"/>
</dbReference>
<evidence type="ECO:0000313" key="7">
    <source>
        <dbReference type="Proteomes" id="UP000005258"/>
    </source>
</evidence>
<sequence>MTEMTAHRPADSTAEIRAIFARLTGSDRIGSFVDGRVVDGEGEALPLIDPATGRLVLSLADGGAALVDEAAAAATAGQAAWAGLTHAARGRVLWAAAQAVRARIEDFARLESLTAGKPLRDTRAEATKVAEMFEYYAGWADKLHGAVIPVPTSHLNYTRYEPYGVVVQITPWNAPIFTAGWQLAPALATGNAVLLKPSELTPLTSVALGAVITEAGVPAGAVNVLIGAGHTVGAAAIAHPACAKVVFVGSPATGARIAAQAAARVVPCVLELGGKSANIVFADADLDRAVLGAQAAIFSGAGQSCVAGSRLLVDRRVHDRVVARLAEAAGRIPIGDPLDPATQIGPIVSGAQHARIGELVARGLAEGAQAAAGAGRPAGLAGGGLEDGFFYAPTVLAGVANSMEVAREEIFGPVVSVIPFDDEAEAVAIANDSRFGLAGAVWTQDVGRAHRVAAAVKAGTFWINGYKTIGVMSPFGGFGESGYGRSSGYEGLLEYVRVKSVWVETAASAVPAFGYAPPV</sequence>
<dbReference type="PANTHER" id="PTHR11699">
    <property type="entry name" value="ALDEHYDE DEHYDROGENASE-RELATED"/>
    <property type="match status" value="1"/>
</dbReference>
<reference evidence="6 7" key="1">
    <citation type="journal article" date="2012" name="J. Am. Chem. Soc.">
        <title>Bacterial biosynthesis and maturation of the didemnin anti-cancer agents.</title>
        <authorList>
            <person name="Xu Y."/>
            <person name="Kersten R.D."/>
            <person name="Nam S.J."/>
            <person name="Lu L."/>
            <person name="Al-Suwailem A.M."/>
            <person name="Zheng H."/>
            <person name="Fenical W."/>
            <person name="Dorrestein P.C."/>
            <person name="Moore B.S."/>
            <person name="Qian P.Y."/>
        </authorList>
    </citation>
    <scope>NUCLEOTIDE SEQUENCE [LARGE SCALE GENOMIC DNA]</scope>
    <source>
        <strain evidence="6 7">KA081020-065</strain>
    </source>
</reference>
<name>I3TWG4_TISMK</name>
<evidence type="ECO:0000256" key="3">
    <source>
        <dbReference type="PROSITE-ProRule" id="PRU10007"/>
    </source>
</evidence>
<feature type="domain" description="Aldehyde dehydrogenase" evidence="5">
    <location>
        <begin position="38"/>
        <end position="501"/>
    </location>
</feature>
<dbReference type="GO" id="GO:0016620">
    <property type="term" value="F:oxidoreductase activity, acting on the aldehyde or oxo group of donors, NAD or NADP as acceptor"/>
    <property type="evidence" value="ECO:0007669"/>
    <property type="project" value="InterPro"/>
</dbReference>
<evidence type="ECO:0000256" key="1">
    <source>
        <dbReference type="ARBA" id="ARBA00009986"/>
    </source>
</evidence>
<dbReference type="EMBL" id="CP003239">
    <property type="protein sequence ID" value="AFK57102.1"/>
    <property type="molecule type" value="Genomic_DNA"/>
</dbReference>
<protein>
    <submittedName>
        <fullName evidence="6">Aldehyde Dehydrogenase</fullName>
    </submittedName>
</protein>
<dbReference type="HOGENOM" id="CLU_005391_0_2_5"/>
<geneLocation type="plasmid" evidence="6 7">
    <name>pTM3</name>
</geneLocation>
<gene>
    <name evidence="6" type="primary">betB</name>
    <name evidence="6" type="ordered locus">TMO_c0492</name>
</gene>
<accession>I3TWG4</accession>
<dbReference type="Pfam" id="PF00171">
    <property type="entry name" value="Aldedh"/>
    <property type="match status" value="1"/>
</dbReference>
<dbReference type="PATRIC" id="fig|1110502.3.peg.5366"/>
<keyword evidence="6" id="KW-0614">Plasmid</keyword>
<evidence type="ECO:0000256" key="4">
    <source>
        <dbReference type="RuleBase" id="RU003345"/>
    </source>
</evidence>